<keyword evidence="3" id="KW-0645">Protease</keyword>
<feature type="transmembrane region" description="Helical" evidence="1">
    <location>
        <begin position="74"/>
        <end position="99"/>
    </location>
</feature>
<dbReference type="EMBL" id="LTAZ01000001">
    <property type="protein sequence ID" value="KYH27744.1"/>
    <property type="molecule type" value="Genomic_DNA"/>
</dbReference>
<feature type="domain" description="CAAX prenyl protease 2/Lysostaphin resistance protein A-like" evidence="2">
    <location>
        <begin position="131"/>
        <end position="222"/>
    </location>
</feature>
<dbReference type="OrthoDB" id="214851at2157"/>
<accession>A0A151AJF4</accession>
<evidence type="ECO:0000313" key="3">
    <source>
        <dbReference type="EMBL" id="KYH27744.1"/>
    </source>
</evidence>
<dbReference type="RefSeq" id="WP_066378885.1">
    <property type="nucleotide sequence ID" value="NZ_LTAZ01000001.1"/>
</dbReference>
<gene>
    <name evidence="3" type="ORF">HAPAU_04120</name>
</gene>
<name>A0A151AJF4_9EURY</name>
<feature type="transmembrane region" description="Helical" evidence="1">
    <location>
        <begin position="128"/>
        <end position="145"/>
    </location>
</feature>
<keyword evidence="4" id="KW-1185">Reference proteome</keyword>
<keyword evidence="1" id="KW-1133">Transmembrane helix</keyword>
<dbReference type="Pfam" id="PF02517">
    <property type="entry name" value="Rce1-like"/>
    <property type="match status" value="1"/>
</dbReference>
<dbReference type="GO" id="GO:0006508">
    <property type="term" value="P:proteolysis"/>
    <property type="evidence" value="ECO:0007669"/>
    <property type="project" value="UniProtKB-KW"/>
</dbReference>
<dbReference type="AlphaFoldDB" id="A0A151AJF4"/>
<feature type="transmembrane region" description="Helical" evidence="1">
    <location>
        <begin position="189"/>
        <end position="219"/>
    </location>
</feature>
<dbReference type="GO" id="GO:0080120">
    <property type="term" value="P:CAAX-box protein maturation"/>
    <property type="evidence" value="ECO:0007669"/>
    <property type="project" value="UniProtKB-ARBA"/>
</dbReference>
<comment type="caution">
    <text evidence="3">The sequence shown here is derived from an EMBL/GenBank/DDBJ whole genome shotgun (WGS) entry which is preliminary data.</text>
</comment>
<evidence type="ECO:0000313" key="4">
    <source>
        <dbReference type="Proteomes" id="UP000075321"/>
    </source>
</evidence>
<reference evidence="3 4" key="1">
    <citation type="submission" date="2016-02" db="EMBL/GenBank/DDBJ databases">
        <title>Genome sequence of Halalkalicoccus paucihalophilus DSM 24557.</title>
        <authorList>
            <person name="Poehlein A."/>
            <person name="Daniel R."/>
        </authorList>
    </citation>
    <scope>NUCLEOTIDE SEQUENCE [LARGE SCALE GENOMIC DNA]</scope>
    <source>
        <strain evidence="3 4">DSM 24557</strain>
    </source>
</reference>
<proteinExistence type="predicted"/>
<feature type="transmembrane region" description="Helical" evidence="1">
    <location>
        <begin position="152"/>
        <end position="177"/>
    </location>
</feature>
<evidence type="ECO:0000259" key="2">
    <source>
        <dbReference type="Pfam" id="PF02517"/>
    </source>
</evidence>
<keyword evidence="1" id="KW-0812">Transmembrane</keyword>
<dbReference type="InterPro" id="IPR003675">
    <property type="entry name" value="Rce1/LyrA-like_dom"/>
</dbReference>
<sequence>MPNWATFVGLTGVVTLLLLALAYASQSMVATVKEPDSTTEPTAGLLLANVALSQGVLLGVLLAAAWYTQVPLAALGITTDLTTTAALTLGVGLGFVLYLSSELGGATADRLGFEYDEGLRGLLAPDSMGGWAVLLGIVLPVIAVFEEFLFRAALIGAVSAGYGVSPWLLAVLSSMLFAMGHGAQGRTGIIITGLLGFALAAAFVLTESLLVVVLAHYLVNALEFVVHEGLGIEWI</sequence>
<keyword evidence="1" id="KW-0472">Membrane</keyword>
<dbReference type="PATRIC" id="fig|1008153.3.peg.416"/>
<dbReference type="Proteomes" id="UP000075321">
    <property type="component" value="Unassembled WGS sequence"/>
</dbReference>
<dbReference type="GO" id="GO:0004175">
    <property type="term" value="F:endopeptidase activity"/>
    <property type="evidence" value="ECO:0007669"/>
    <property type="project" value="UniProtKB-ARBA"/>
</dbReference>
<keyword evidence="3" id="KW-0378">Hydrolase</keyword>
<organism evidence="3 4">
    <name type="scientific">Halalkalicoccus paucihalophilus</name>
    <dbReference type="NCBI Taxonomy" id="1008153"/>
    <lineage>
        <taxon>Archaea</taxon>
        <taxon>Methanobacteriati</taxon>
        <taxon>Methanobacteriota</taxon>
        <taxon>Stenosarchaea group</taxon>
        <taxon>Halobacteria</taxon>
        <taxon>Halobacteriales</taxon>
        <taxon>Halococcaceae</taxon>
        <taxon>Halalkalicoccus</taxon>
    </lineage>
</organism>
<protein>
    <submittedName>
        <fullName evidence="3">CAAX amino terminal protease self-immunity</fullName>
    </submittedName>
</protein>
<evidence type="ECO:0000256" key="1">
    <source>
        <dbReference type="SAM" id="Phobius"/>
    </source>
</evidence>
<feature type="transmembrane region" description="Helical" evidence="1">
    <location>
        <begin position="46"/>
        <end position="67"/>
    </location>
</feature>